<gene>
    <name evidence="4" type="ORF">BXYJ_LOCUS474</name>
</gene>
<feature type="transmembrane region" description="Helical" evidence="2">
    <location>
        <begin position="75"/>
        <end position="94"/>
    </location>
</feature>
<dbReference type="PROSITE" id="PS50850">
    <property type="entry name" value="MFS"/>
    <property type="match status" value="1"/>
</dbReference>
<feature type="domain" description="Major facilitator superfamily (MFS) profile" evidence="3">
    <location>
        <begin position="27"/>
        <end position="447"/>
    </location>
</feature>
<keyword evidence="2" id="KW-0472">Membrane</keyword>
<proteinExistence type="predicted"/>
<dbReference type="SMR" id="A0A1I7RII2"/>
<dbReference type="eggNOG" id="KOG2532">
    <property type="taxonomic scope" value="Eukaryota"/>
</dbReference>
<feature type="transmembrane region" description="Helical" evidence="2">
    <location>
        <begin position="126"/>
        <end position="149"/>
    </location>
</feature>
<feature type="transmembrane region" description="Helical" evidence="2">
    <location>
        <begin position="27"/>
        <end position="49"/>
    </location>
</feature>
<keyword evidence="6" id="KW-1185">Reference proteome</keyword>
<reference evidence="7" key="1">
    <citation type="submission" date="2016-11" db="UniProtKB">
        <authorList>
            <consortium name="WormBaseParasite"/>
        </authorList>
    </citation>
    <scope>IDENTIFICATION</scope>
</reference>
<comment type="subcellular location">
    <subcellularLocation>
        <location evidence="1">Membrane</location>
        <topology evidence="1">Multi-pass membrane protein</topology>
    </subcellularLocation>
</comment>
<dbReference type="Proteomes" id="UP000582659">
    <property type="component" value="Unassembled WGS sequence"/>
</dbReference>
<dbReference type="InterPro" id="IPR011701">
    <property type="entry name" value="MFS"/>
</dbReference>
<dbReference type="AlphaFoldDB" id="A0A1I7RII2"/>
<protein>
    <submittedName>
        <fullName evidence="4">(pine wood nematode) hypothetical protein</fullName>
    </submittedName>
    <submittedName>
        <fullName evidence="7">MFS domain-containing protein</fullName>
    </submittedName>
</protein>
<dbReference type="Pfam" id="PF07690">
    <property type="entry name" value="MFS_1"/>
    <property type="match status" value="1"/>
</dbReference>
<feature type="transmembrane region" description="Helical" evidence="2">
    <location>
        <begin position="161"/>
        <end position="181"/>
    </location>
</feature>
<organism evidence="5 7">
    <name type="scientific">Bursaphelenchus xylophilus</name>
    <name type="common">Pinewood nematode worm</name>
    <name type="synonym">Aphelenchoides xylophilus</name>
    <dbReference type="NCBI Taxonomy" id="6326"/>
    <lineage>
        <taxon>Eukaryota</taxon>
        <taxon>Metazoa</taxon>
        <taxon>Ecdysozoa</taxon>
        <taxon>Nematoda</taxon>
        <taxon>Chromadorea</taxon>
        <taxon>Rhabditida</taxon>
        <taxon>Tylenchina</taxon>
        <taxon>Tylenchomorpha</taxon>
        <taxon>Aphelenchoidea</taxon>
        <taxon>Aphelenchoididae</taxon>
        <taxon>Bursaphelenchus</taxon>
    </lineage>
</organism>
<evidence type="ECO:0000256" key="1">
    <source>
        <dbReference type="ARBA" id="ARBA00004141"/>
    </source>
</evidence>
<dbReference type="EMBL" id="CAJFDI010000001">
    <property type="protein sequence ID" value="CAD5208238.1"/>
    <property type="molecule type" value="Genomic_DNA"/>
</dbReference>
<feature type="transmembrane region" description="Helical" evidence="2">
    <location>
        <begin position="387"/>
        <end position="411"/>
    </location>
</feature>
<dbReference type="PANTHER" id="PTHR45757">
    <property type="entry name" value="PROTEIN CBG23364-RELATED"/>
    <property type="match status" value="1"/>
</dbReference>
<dbReference type="InterPro" id="IPR036259">
    <property type="entry name" value="MFS_trans_sf"/>
</dbReference>
<feature type="transmembrane region" description="Helical" evidence="2">
    <location>
        <begin position="285"/>
        <end position="306"/>
    </location>
</feature>
<evidence type="ECO:0000259" key="3">
    <source>
        <dbReference type="PROSITE" id="PS50850"/>
    </source>
</evidence>
<keyword evidence="2" id="KW-1133">Transmembrane helix</keyword>
<evidence type="ECO:0000313" key="7">
    <source>
        <dbReference type="WBParaSite" id="BXY_0051300.1"/>
    </source>
</evidence>
<evidence type="ECO:0000313" key="4">
    <source>
        <dbReference type="EMBL" id="CAD5208238.1"/>
    </source>
</evidence>
<accession>A0A1I7RII2</accession>
<dbReference type="SUPFAM" id="SSF103473">
    <property type="entry name" value="MFS general substrate transporter"/>
    <property type="match status" value="1"/>
</dbReference>
<dbReference type="GO" id="GO:0016020">
    <property type="term" value="C:membrane"/>
    <property type="evidence" value="ECO:0007669"/>
    <property type="project" value="UniProtKB-SubCell"/>
</dbReference>
<feature type="transmembrane region" description="Helical" evidence="2">
    <location>
        <begin position="327"/>
        <end position="348"/>
    </location>
</feature>
<feature type="transmembrane region" description="Helical" evidence="2">
    <location>
        <begin position="101"/>
        <end position="120"/>
    </location>
</feature>
<feature type="transmembrane region" description="Helical" evidence="2">
    <location>
        <begin position="423"/>
        <end position="443"/>
    </location>
</feature>
<name>A0A1I7RII2_BURXY</name>
<dbReference type="Gene3D" id="1.20.1250.20">
    <property type="entry name" value="MFS general substrate transporter like domains"/>
    <property type="match status" value="2"/>
</dbReference>
<reference evidence="4" key="2">
    <citation type="submission" date="2020-09" db="EMBL/GenBank/DDBJ databases">
        <authorList>
            <person name="Kikuchi T."/>
        </authorList>
    </citation>
    <scope>NUCLEOTIDE SEQUENCE</scope>
    <source>
        <strain evidence="4">Ka4C1</strain>
    </source>
</reference>
<evidence type="ECO:0000313" key="5">
    <source>
        <dbReference type="Proteomes" id="UP000095284"/>
    </source>
</evidence>
<dbReference type="WBParaSite" id="BXY_0051300.1">
    <property type="protein sequence ID" value="BXY_0051300.1"/>
    <property type="gene ID" value="BXY_0051300"/>
</dbReference>
<dbReference type="GO" id="GO:0022857">
    <property type="term" value="F:transmembrane transporter activity"/>
    <property type="evidence" value="ECO:0007669"/>
    <property type="project" value="InterPro"/>
</dbReference>
<dbReference type="InterPro" id="IPR020846">
    <property type="entry name" value="MFS_dom"/>
</dbReference>
<feature type="transmembrane region" description="Helical" evidence="2">
    <location>
        <begin position="256"/>
        <end position="279"/>
    </location>
</feature>
<feature type="transmembrane region" description="Helical" evidence="2">
    <location>
        <begin position="193"/>
        <end position="212"/>
    </location>
</feature>
<dbReference type="OrthoDB" id="2985014at2759"/>
<sequence length="477" mass="53583">MPSAKIFAVDENEAPSTPSKSSRGFRYFILFLTMCCLTSICSNVLAFNVTMLCRDDGNMTHTVTDKAEQSRNSKLLWAMSIGSILSTFPFNWLYGRYGARWVFFTAGVISFSSTALVPAANDLHLYAFLVIRFFQGVSFGANFAAIGMVCSRWAALEENGFFLSAMTIFSQVSAVITNPISGELCVSPLGWRSVYYFHAAVGPILFGLWIWLYTDYPEHHKKVNDSEKRIIMTGKQSNERKLDGFLPYKQILTNKVVLVVWFNAFADIISSIFLLTYFATYLRDVLGYSLEISATLSMFPPLAHIPSKLFFGWVSDRIKFLSEVNKMRICNTIALKGSAILFIAVGFIPNSWAAWSVACTTLNYAVIGANCGGFYKCGSLVSRQYTHFIIANIQFLKCVSFFYSPLMVYLFVSDQSDRDQWRIIYLIMAGTCIVANILFLIYVTDRPGNFTQINKANSKENWNAKGEKIVKQSSISG</sequence>
<evidence type="ECO:0000313" key="6">
    <source>
        <dbReference type="Proteomes" id="UP000659654"/>
    </source>
</evidence>
<dbReference type="Proteomes" id="UP000095284">
    <property type="component" value="Unplaced"/>
</dbReference>
<evidence type="ECO:0000256" key="2">
    <source>
        <dbReference type="SAM" id="Phobius"/>
    </source>
</evidence>
<feature type="transmembrane region" description="Helical" evidence="2">
    <location>
        <begin position="354"/>
        <end position="375"/>
    </location>
</feature>
<dbReference type="PANTHER" id="PTHR45757:SF17">
    <property type="entry name" value="MAJOR FACILITATOR SUPERFAMILY (MFS) PROFILE DOMAIN-CONTAINING PROTEIN"/>
    <property type="match status" value="1"/>
</dbReference>
<dbReference type="EMBL" id="CAJFCV020000001">
    <property type="protein sequence ID" value="CAG9080731.1"/>
    <property type="molecule type" value="Genomic_DNA"/>
</dbReference>
<dbReference type="Proteomes" id="UP000659654">
    <property type="component" value="Unassembled WGS sequence"/>
</dbReference>
<keyword evidence="2" id="KW-0812">Transmembrane</keyword>